<dbReference type="AlphaFoldDB" id="A0A0X3TDA8"/>
<feature type="domain" description="DNA-binding protein H-NS-like C-terminal" evidence="7">
    <location>
        <begin position="60"/>
        <end position="105"/>
    </location>
</feature>
<evidence type="ECO:0000256" key="3">
    <source>
        <dbReference type="ARBA" id="ARBA00022490"/>
    </source>
</evidence>
<dbReference type="PANTHER" id="PTHR38097:SF2">
    <property type="entry name" value="DNA-BINDING PROTEIN STPA"/>
    <property type="match status" value="1"/>
</dbReference>
<keyword evidence="5" id="KW-0175">Coiled coil</keyword>
<dbReference type="PANTHER" id="PTHR38097">
    <property type="match status" value="1"/>
</dbReference>
<dbReference type="GO" id="GO:0001217">
    <property type="term" value="F:DNA-binding transcription repressor activity"/>
    <property type="evidence" value="ECO:0007669"/>
    <property type="project" value="TreeGrafter"/>
</dbReference>
<evidence type="ECO:0000256" key="5">
    <source>
        <dbReference type="SAM" id="Coils"/>
    </source>
</evidence>
<evidence type="ECO:0000256" key="2">
    <source>
        <dbReference type="ARBA" id="ARBA00010610"/>
    </source>
</evidence>
<dbReference type="GO" id="GO:0032993">
    <property type="term" value="C:protein-DNA complex"/>
    <property type="evidence" value="ECO:0007669"/>
    <property type="project" value="TreeGrafter"/>
</dbReference>
<dbReference type="Proteomes" id="UP000053791">
    <property type="component" value="Unassembled WGS sequence"/>
</dbReference>
<dbReference type="STRING" id="1685379.AVO45_14385"/>
<keyword evidence="9" id="KW-1185">Reference proteome</keyword>
<feature type="compositionally biased region" description="Basic residues" evidence="6">
    <location>
        <begin position="60"/>
        <end position="72"/>
    </location>
</feature>
<dbReference type="EMBL" id="LQBQ01000037">
    <property type="protein sequence ID" value="KUJ73772.1"/>
    <property type="molecule type" value="Genomic_DNA"/>
</dbReference>
<feature type="region of interest" description="Disordered" evidence="6">
    <location>
        <begin position="55"/>
        <end position="87"/>
    </location>
</feature>
<dbReference type="GO" id="GO:0003680">
    <property type="term" value="F:minor groove of adenine-thymine-rich DNA binding"/>
    <property type="evidence" value="ECO:0007669"/>
    <property type="project" value="TreeGrafter"/>
</dbReference>
<dbReference type="Pfam" id="PF00816">
    <property type="entry name" value="Histone_HNS"/>
    <property type="match status" value="1"/>
</dbReference>
<dbReference type="Gene3D" id="4.10.430.10">
    <property type="entry name" value="Histone-like protein H-NS, C-terminal domain"/>
    <property type="match status" value="1"/>
</dbReference>
<comment type="caution">
    <text evidence="8">The sequence shown here is derived from an EMBL/GenBank/DDBJ whole genome shotgun (WGS) entry which is preliminary data.</text>
</comment>
<evidence type="ECO:0000256" key="4">
    <source>
        <dbReference type="ARBA" id="ARBA00023125"/>
    </source>
</evidence>
<name>A0A0X3TDA8_9RHOB</name>
<dbReference type="RefSeq" id="WP_068349568.1">
    <property type="nucleotide sequence ID" value="NZ_LQBQ01000037.1"/>
</dbReference>
<keyword evidence="3" id="KW-0963">Cytoplasm</keyword>
<evidence type="ECO:0000313" key="8">
    <source>
        <dbReference type="EMBL" id="KUJ73772.1"/>
    </source>
</evidence>
<dbReference type="GO" id="GO:0000976">
    <property type="term" value="F:transcription cis-regulatory region binding"/>
    <property type="evidence" value="ECO:0007669"/>
    <property type="project" value="TreeGrafter"/>
</dbReference>
<protein>
    <submittedName>
        <fullName evidence="8">Transcriptional regulator</fullName>
    </submittedName>
</protein>
<keyword evidence="4" id="KW-0238">DNA-binding</keyword>
<proteinExistence type="inferred from homology"/>
<evidence type="ECO:0000256" key="1">
    <source>
        <dbReference type="ARBA" id="ARBA00004453"/>
    </source>
</evidence>
<dbReference type="OrthoDB" id="5297879at2"/>
<evidence type="ECO:0000259" key="7">
    <source>
        <dbReference type="SMART" id="SM00528"/>
    </source>
</evidence>
<dbReference type="GO" id="GO:0003681">
    <property type="term" value="F:bent DNA binding"/>
    <property type="evidence" value="ECO:0007669"/>
    <property type="project" value="TreeGrafter"/>
</dbReference>
<evidence type="ECO:0000256" key="6">
    <source>
        <dbReference type="SAM" id="MobiDB-lite"/>
    </source>
</evidence>
<reference evidence="8 9" key="1">
    <citation type="submission" date="2015-12" db="EMBL/GenBank/DDBJ databases">
        <authorList>
            <person name="Shamseldin A."/>
            <person name="Moawad H."/>
            <person name="Abd El-Rahim W.M."/>
            <person name="Sadowsky M.J."/>
        </authorList>
    </citation>
    <scope>NUCLEOTIDE SEQUENCE [LARGE SCALE GENOMIC DNA]</scope>
    <source>
        <strain evidence="8 9">ZGT118</strain>
    </source>
</reference>
<sequence>MGFDLNKMSRKELLELRDKIEIALKDAEQRERQEALRAAEKAAAQFGFSLAELSGDARRGTKGTKAKPKYRNPRNPEQTWTGRGRKPQWIHDALKNGADISDLEI</sequence>
<gene>
    <name evidence="8" type="ORF">AVO45_14385</name>
</gene>
<dbReference type="GO" id="GO:0005829">
    <property type="term" value="C:cytosol"/>
    <property type="evidence" value="ECO:0007669"/>
    <property type="project" value="TreeGrafter"/>
</dbReference>
<dbReference type="InterPro" id="IPR037150">
    <property type="entry name" value="H-NS_C_dom_sf"/>
</dbReference>
<dbReference type="InterPro" id="IPR027444">
    <property type="entry name" value="H-NS_C_dom"/>
</dbReference>
<accession>A0A0X3TDA8</accession>
<dbReference type="SUPFAM" id="SSF81273">
    <property type="entry name" value="H-NS histone-like proteins"/>
    <property type="match status" value="1"/>
</dbReference>
<dbReference type="SMART" id="SM00528">
    <property type="entry name" value="HNS"/>
    <property type="match status" value="1"/>
</dbReference>
<comment type="similarity">
    <text evidence="2">Belongs to the histone-like protein H-NS family.</text>
</comment>
<dbReference type="GO" id="GO:0009295">
    <property type="term" value="C:nucleoid"/>
    <property type="evidence" value="ECO:0007669"/>
    <property type="project" value="UniProtKB-SubCell"/>
</dbReference>
<evidence type="ECO:0000313" key="9">
    <source>
        <dbReference type="Proteomes" id="UP000053791"/>
    </source>
</evidence>
<comment type="subcellular location">
    <subcellularLocation>
        <location evidence="1">Cytoplasm</location>
        <location evidence="1">Nucleoid</location>
    </subcellularLocation>
</comment>
<feature type="coiled-coil region" evidence="5">
    <location>
        <begin position="10"/>
        <end position="45"/>
    </location>
</feature>
<organism evidence="8 9">
    <name type="scientific">Ruegeria marisrubri</name>
    <dbReference type="NCBI Taxonomy" id="1685379"/>
    <lineage>
        <taxon>Bacteria</taxon>
        <taxon>Pseudomonadati</taxon>
        <taxon>Pseudomonadota</taxon>
        <taxon>Alphaproteobacteria</taxon>
        <taxon>Rhodobacterales</taxon>
        <taxon>Roseobacteraceae</taxon>
        <taxon>Ruegeria</taxon>
    </lineage>
</organism>